<evidence type="ECO:0000256" key="1">
    <source>
        <dbReference type="SAM" id="MobiDB-lite"/>
    </source>
</evidence>
<dbReference type="Proteomes" id="UP001642540">
    <property type="component" value="Unassembled WGS sequence"/>
</dbReference>
<keyword evidence="5" id="KW-1185">Reference proteome</keyword>
<feature type="transmembrane region" description="Helical" evidence="2">
    <location>
        <begin position="308"/>
        <end position="327"/>
    </location>
</feature>
<feature type="transmembrane region" description="Helical" evidence="2">
    <location>
        <begin position="135"/>
        <end position="156"/>
    </location>
</feature>
<sequence length="596" mass="67129">MSWTESHGFSMFGQYNLTLLDVDKAWLNITNLADRTLWVYELSKDCFGCPYTLCRDEDQVPFQVQPGASLQFTASTKFATKYRLEERGDPETILENDTGNLYCKTETNMGEFGVYELLVENKECKFQTLLEPVSIYLPFLIPFFFYLCLGIAVFILNKYKSAICNAIGLGKKSTRTENPLGVSVNSESNKSEPAIPSPPRQRLRSLDTFRGICIVIMIFVNDGGAGYYFLEHATWDGLYVADLVFPWFLWIMGVCIPVSIKSQVKRNTPKLTILRRIIIRSLKLIAIGVILNSKGGPIEFNKLRLPGVLQRFGICYFVAATSVLICANKDFVNNRKAENRYFALVQDIVFIWKGWVISILVVLLHTCLTFFLKVPGCPTGYLGPGGLHDGGLHGAECIGGAAGYIDRQVLTLKHVYQWPTAMTTYRSSAYDPEGILGTLTSIFTVWLGVQTGLTLQVYPKHRSRLLRWAAWAVVLGAIGAALCGGKETGGPIPLNKNLWSLSFVFVLCCFALILLMALYVSIDMLKIWSGSPFFEPGMNSILLYIGHSVANEMLPWHFKFKTMNTHIKRLVESLWGTSLWAVYAIYLYHKKFFWSL</sequence>
<reference evidence="4 5" key="1">
    <citation type="submission" date="2024-08" db="EMBL/GenBank/DDBJ databases">
        <authorList>
            <person name="Cucini C."/>
            <person name="Frati F."/>
        </authorList>
    </citation>
    <scope>NUCLEOTIDE SEQUENCE [LARGE SCALE GENOMIC DNA]</scope>
</reference>
<feature type="transmembrane region" description="Helical" evidence="2">
    <location>
        <begin position="465"/>
        <end position="482"/>
    </location>
</feature>
<name>A0ABP1RC97_9HEXA</name>
<keyword evidence="2" id="KW-0472">Membrane</keyword>
<feature type="transmembrane region" description="Helical" evidence="2">
    <location>
        <begin position="348"/>
        <end position="372"/>
    </location>
</feature>
<evidence type="ECO:0000259" key="3">
    <source>
        <dbReference type="Pfam" id="PF07786"/>
    </source>
</evidence>
<feature type="domain" description="Heparan-alpha-glucosaminide N-acetyltransferase catalytic" evidence="3">
    <location>
        <begin position="202"/>
        <end position="326"/>
    </location>
</feature>
<dbReference type="EMBL" id="CAXLJM020000066">
    <property type="protein sequence ID" value="CAL8121888.1"/>
    <property type="molecule type" value="Genomic_DNA"/>
</dbReference>
<comment type="caution">
    <text evidence="4">The sequence shown here is derived from an EMBL/GenBank/DDBJ whole genome shotgun (WGS) entry which is preliminary data.</text>
</comment>
<feature type="transmembrane region" description="Helical" evidence="2">
    <location>
        <begin position="209"/>
        <end position="230"/>
    </location>
</feature>
<proteinExistence type="predicted"/>
<evidence type="ECO:0000256" key="2">
    <source>
        <dbReference type="SAM" id="Phobius"/>
    </source>
</evidence>
<protein>
    <recommendedName>
        <fullName evidence="3">Heparan-alpha-glucosaminide N-acetyltransferase catalytic domain-containing protein</fullName>
    </recommendedName>
</protein>
<feature type="transmembrane region" description="Helical" evidence="2">
    <location>
        <begin position="236"/>
        <end position="256"/>
    </location>
</feature>
<feature type="transmembrane region" description="Helical" evidence="2">
    <location>
        <begin position="570"/>
        <end position="588"/>
    </location>
</feature>
<feature type="transmembrane region" description="Helical" evidence="2">
    <location>
        <begin position="435"/>
        <end position="458"/>
    </location>
</feature>
<feature type="transmembrane region" description="Helical" evidence="2">
    <location>
        <begin position="277"/>
        <end position="296"/>
    </location>
</feature>
<dbReference type="PANTHER" id="PTHR31061">
    <property type="entry name" value="LD22376P"/>
    <property type="match status" value="1"/>
</dbReference>
<dbReference type="PANTHER" id="PTHR31061:SF24">
    <property type="entry name" value="LD22376P"/>
    <property type="match status" value="1"/>
</dbReference>
<feature type="transmembrane region" description="Helical" evidence="2">
    <location>
        <begin position="498"/>
        <end position="520"/>
    </location>
</feature>
<organism evidence="4 5">
    <name type="scientific">Orchesella dallaii</name>
    <dbReference type="NCBI Taxonomy" id="48710"/>
    <lineage>
        <taxon>Eukaryota</taxon>
        <taxon>Metazoa</taxon>
        <taxon>Ecdysozoa</taxon>
        <taxon>Arthropoda</taxon>
        <taxon>Hexapoda</taxon>
        <taxon>Collembola</taxon>
        <taxon>Entomobryomorpha</taxon>
        <taxon>Entomobryoidea</taxon>
        <taxon>Orchesellidae</taxon>
        <taxon>Orchesellinae</taxon>
        <taxon>Orchesella</taxon>
    </lineage>
</organism>
<keyword evidence="2" id="KW-0812">Transmembrane</keyword>
<accession>A0ABP1RC97</accession>
<keyword evidence="2" id="KW-1133">Transmembrane helix</keyword>
<feature type="region of interest" description="Disordered" evidence="1">
    <location>
        <begin position="180"/>
        <end position="200"/>
    </location>
</feature>
<evidence type="ECO:0000313" key="4">
    <source>
        <dbReference type="EMBL" id="CAL8121888.1"/>
    </source>
</evidence>
<dbReference type="Pfam" id="PF07786">
    <property type="entry name" value="HGSNAT_cat"/>
    <property type="match status" value="1"/>
</dbReference>
<dbReference type="InterPro" id="IPR012429">
    <property type="entry name" value="HGSNAT_cat"/>
</dbReference>
<gene>
    <name evidence="4" type="ORF">ODALV1_LOCUS19581</name>
</gene>
<evidence type="ECO:0000313" key="5">
    <source>
        <dbReference type="Proteomes" id="UP001642540"/>
    </source>
</evidence>